<evidence type="ECO:0000313" key="1">
    <source>
        <dbReference type="EMBL" id="GIL75082.1"/>
    </source>
</evidence>
<comment type="caution">
    <text evidence="1">The sequence shown here is derived from an EMBL/GenBank/DDBJ whole genome shotgun (WGS) entry which is preliminary data.</text>
</comment>
<sequence>ATTAAAVTSATFVSAYITQSVATFTSANSTATTATIAIASAAPVATATTITSATFAPGTTNQSTATFTTSATAAGQSSTPFNSPSTFSEASNPIAAEQPAASLHCLRHYQSITTVRHLCVPRRYTCWMDGSPYQPSMCYLASQEGNVLLQPCEQTLRFVCREK</sequence>
<protein>
    <submittedName>
        <fullName evidence="1">Uncharacterized protein</fullName>
    </submittedName>
</protein>
<reference evidence="1" key="1">
    <citation type="journal article" date="2021" name="Proc. Natl. Acad. Sci. U.S.A.">
        <title>Three genomes in the algal genus Volvox reveal the fate of a haploid sex-determining region after a transition to homothallism.</title>
        <authorList>
            <person name="Yamamoto K."/>
            <person name="Hamaji T."/>
            <person name="Kawai-Toyooka H."/>
            <person name="Matsuzaki R."/>
            <person name="Takahashi F."/>
            <person name="Nishimura Y."/>
            <person name="Kawachi M."/>
            <person name="Noguchi H."/>
            <person name="Minakuchi Y."/>
            <person name="Umen J.G."/>
            <person name="Toyoda A."/>
            <person name="Nozaki H."/>
        </authorList>
    </citation>
    <scope>NUCLEOTIDE SEQUENCE</scope>
    <source>
        <strain evidence="1">NIES-3786</strain>
    </source>
</reference>
<gene>
    <name evidence="1" type="ORF">Vretifemale_4939</name>
</gene>
<dbReference type="EMBL" id="BNCP01000007">
    <property type="protein sequence ID" value="GIL75082.1"/>
    <property type="molecule type" value="Genomic_DNA"/>
</dbReference>
<proteinExistence type="predicted"/>
<organism evidence="1 2">
    <name type="scientific">Volvox reticuliferus</name>
    <dbReference type="NCBI Taxonomy" id="1737510"/>
    <lineage>
        <taxon>Eukaryota</taxon>
        <taxon>Viridiplantae</taxon>
        <taxon>Chlorophyta</taxon>
        <taxon>core chlorophytes</taxon>
        <taxon>Chlorophyceae</taxon>
        <taxon>CS clade</taxon>
        <taxon>Chlamydomonadales</taxon>
        <taxon>Volvocaceae</taxon>
        <taxon>Volvox</taxon>
    </lineage>
</organism>
<dbReference type="AlphaFoldDB" id="A0A8J4C5J1"/>
<feature type="non-terminal residue" evidence="1">
    <location>
        <position position="1"/>
    </location>
</feature>
<dbReference type="Proteomes" id="UP000747110">
    <property type="component" value="Unassembled WGS sequence"/>
</dbReference>
<keyword evidence="2" id="KW-1185">Reference proteome</keyword>
<evidence type="ECO:0000313" key="2">
    <source>
        <dbReference type="Proteomes" id="UP000747110"/>
    </source>
</evidence>
<feature type="non-terminal residue" evidence="1">
    <location>
        <position position="163"/>
    </location>
</feature>
<accession>A0A8J4C5J1</accession>
<name>A0A8J4C5J1_9CHLO</name>